<evidence type="ECO:0000313" key="12">
    <source>
        <dbReference type="EMBL" id="MFC5441637.1"/>
    </source>
</evidence>
<feature type="compositionally biased region" description="Low complexity" evidence="7">
    <location>
        <begin position="801"/>
        <end position="811"/>
    </location>
</feature>
<dbReference type="InterPro" id="IPR036890">
    <property type="entry name" value="HATPase_C_sf"/>
</dbReference>
<accession>A0ABW0JZP8</accession>
<keyword evidence="8" id="KW-1133">Transmembrane helix</keyword>
<evidence type="ECO:0000256" key="5">
    <source>
        <dbReference type="ARBA" id="ARBA00022777"/>
    </source>
</evidence>
<dbReference type="Gene3D" id="3.40.50.2300">
    <property type="match status" value="1"/>
</dbReference>
<dbReference type="EMBL" id="JBHSMM010000007">
    <property type="protein sequence ID" value="MFC5441637.1"/>
    <property type="molecule type" value="Genomic_DNA"/>
</dbReference>
<dbReference type="Pfam" id="PF07696">
    <property type="entry name" value="7TMR-DISMED2"/>
    <property type="match status" value="1"/>
</dbReference>
<dbReference type="SUPFAM" id="SSF47384">
    <property type="entry name" value="Homodimeric domain of signal transducing histidine kinase"/>
    <property type="match status" value="1"/>
</dbReference>
<keyword evidence="12" id="KW-0547">Nucleotide-binding</keyword>
<dbReference type="InterPro" id="IPR036097">
    <property type="entry name" value="HisK_dim/P_sf"/>
</dbReference>
<dbReference type="SMART" id="SM00387">
    <property type="entry name" value="HATPase_c"/>
    <property type="match status" value="1"/>
</dbReference>
<dbReference type="InterPro" id="IPR003661">
    <property type="entry name" value="HisK_dim/P_dom"/>
</dbReference>
<dbReference type="InterPro" id="IPR011622">
    <property type="entry name" value="7TMR_DISM_rcpt_extracell_dom2"/>
</dbReference>
<feature type="compositionally biased region" description="Gly residues" evidence="7">
    <location>
        <begin position="812"/>
        <end position="821"/>
    </location>
</feature>
<dbReference type="CDD" id="cd00082">
    <property type="entry name" value="HisKA"/>
    <property type="match status" value="1"/>
</dbReference>
<dbReference type="Gene3D" id="3.30.565.10">
    <property type="entry name" value="Histidine kinase-like ATPase, C-terminal domain"/>
    <property type="match status" value="1"/>
</dbReference>
<keyword evidence="4" id="KW-0808">Transferase</keyword>
<dbReference type="GO" id="GO:0005524">
    <property type="term" value="F:ATP binding"/>
    <property type="evidence" value="ECO:0007669"/>
    <property type="project" value="UniProtKB-KW"/>
</dbReference>
<evidence type="ECO:0000256" key="9">
    <source>
        <dbReference type="SAM" id="SignalP"/>
    </source>
</evidence>
<feature type="region of interest" description="Disordered" evidence="7">
    <location>
        <begin position="792"/>
        <end position="821"/>
    </location>
</feature>
<dbReference type="Proteomes" id="UP001596018">
    <property type="component" value="Unassembled WGS sequence"/>
</dbReference>
<keyword evidence="9" id="KW-0732">Signal</keyword>
<reference evidence="13" key="1">
    <citation type="journal article" date="2019" name="Int. J. Syst. Evol. Microbiol.">
        <title>The Global Catalogue of Microorganisms (GCM) 10K type strain sequencing project: providing services to taxonomists for standard genome sequencing and annotation.</title>
        <authorList>
            <consortium name="The Broad Institute Genomics Platform"/>
            <consortium name="The Broad Institute Genome Sequencing Center for Infectious Disease"/>
            <person name="Wu L."/>
            <person name="Ma J."/>
        </authorList>
    </citation>
    <scope>NUCLEOTIDE SEQUENCE [LARGE SCALE GENOMIC DNA]</scope>
    <source>
        <strain evidence="13">KACC 12822</strain>
    </source>
</reference>
<dbReference type="Pfam" id="PF02518">
    <property type="entry name" value="HATPase_c"/>
    <property type="match status" value="1"/>
</dbReference>
<keyword evidence="13" id="KW-1185">Reference proteome</keyword>
<evidence type="ECO:0000256" key="2">
    <source>
        <dbReference type="ARBA" id="ARBA00012438"/>
    </source>
</evidence>
<protein>
    <recommendedName>
        <fullName evidence="2">histidine kinase</fullName>
        <ecNumber evidence="2">2.7.13.3</ecNumber>
    </recommendedName>
</protein>
<dbReference type="InterPro" id="IPR003594">
    <property type="entry name" value="HATPase_dom"/>
</dbReference>
<dbReference type="PANTHER" id="PTHR43047">
    <property type="entry name" value="TWO-COMPONENT HISTIDINE PROTEIN KINASE"/>
    <property type="match status" value="1"/>
</dbReference>
<dbReference type="PROSITE" id="PS50109">
    <property type="entry name" value="HIS_KIN"/>
    <property type="match status" value="1"/>
</dbReference>
<dbReference type="CDD" id="cd00156">
    <property type="entry name" value="REC"/>
    <property type="match status" value="1"/>
</dbReference>
<feature type="signal peptide" evidence="9">
    <location>
        <begin position="1"/>
        <end position="20"/>
    </location>
</feature>
<dbReference type="PANTHER" id="PTHR43047:SF72">
    <property type="entry name" value="OSMOSENSING HISTIDINE PROTEIN KINASE SLN1"/>
    <property type="match status" value="1"/>
</dbReference>
<dbReference type="PRINTS" id="PR00344">
    <property type="entry name" value="BCTRLSENSOR"/>
</dbReference>
<keyword evidence="8" id="KW-0812">Transmembrane</keyword>
<feature type="domain" description="Histidine kinase" evidence="10">
    <location>
        <begin position="431"/>
        <end position="648"/>
    </location>
</feature>
<evidence type="ECO:0000256" key="1">
    <source>
        <dbReference type="ARBA" id="ARBA00000085"/>
    </source>
</evidence>
<feature type="modified residue" description="4-aspartylphosphate" evidence="6">
    <location>
        <position position="720"/>
    </location>
</feature>
<comment type="caution">
    <text evidence="12">The sequence shown here is derived from an EMBL/GenBank/DDBJ whole genome shotgun (WGS) entry which is preliminary data.</text>
</comment>
<dbReference type="SUPFAM" id="SSF52172">
    <property type="entry name" value="CheY-like"/>
    <property type="match status" value="1"/>
</dbReference>
<dbReference type="RefSeq" id="WP_377342332.1">
    <property type="nucleotide sequence ID" value="NZ_JALBWS010000007.1"/>
</dbReference>
<dbReference type="InterPro" id="IPR001789">
    <property type="entry name" value="Sig_transdc_resp-reg_receiver"/>
</dbReference>
<feature type="transmembrane region" description="Helical" evidence="8">
    <location>
        <begin position="210"/>
        <end position="231"/>
    </location>
</feature>
<evidence type="ECO:0000313" key="13">
    <source>
        <dbReference type="Proteomes" id="UP001596018"/>
    </source>
</evidence>
<dbReference type="SUPFAM" id="SSF55874">
    <property type="entry name" value="ATPase domain of HSP90 chaperone/DNA topoisomerase II/histidine kinase"/>
    <property type="match status" value="1"/>
</dbReference>
<keyword evidence="5" id="KW-0418">Kinase</keyword>
<feature type="transmembrane region" description="Helical" evidence="8">
    <location>
        <begin position="273"/>
        <end position="294"/>
    </location>
</feature>
<feature type="transmembrane region" description="Helical" evidence="8">
    <location>
        <begin position="362"/>
        <end position="383"/>
    </location>
</feature>
<evidence type="ECO:0000259" key="11">
    <source>
        <dbReference type="PROSITE" id="PS50110"/>
    </source>
</evidence>
<evidence type="ECO:0000256" key="3">
    <source>
        <dbReference type="ARBA" id="ARBA00022553"/>
    </source>
</evidence>
<dbReference type="EC" id="2.7.13.3" evidence="2"/>
<evidence type="ECO:0000256" key="4">
    <source>
        <dbReference type="ARBA" id="ARBA00022679"/>
    </source>
</evidence>
<keyword evidence="3 6" id="KW-0597">Phosphoprotein</keyword>
<organism evidence="12 13">
    <name type="scientific">Rhodanobacter ginsenosidimutans</name>
    <dbReference type="NCBI Taxonomy" id="490571"/>
    <lineage>
        <taxon>Bacteria</taxon>
        <taxon>Pseudomonadati</taxon>
        <taxon>Pseudomonadota</taxon>
        <taxon>Gammaproteobacteria</taxon>
        <taxon>Lysobacterales</taxon>
        <taxon>Rhodanobacteraceae</taxon>
        <taxon>Rhodanobacter</taxon>
    </lineage>
</organism>
<feature type="domain" description="Response regulatory" evidence="11">
    <location>
        <begin position="671"/>
        <end position="785"/>
    </location>
</feature>
<dbReference type="PROSITE" id="PS50110">
    <property type="entry name" value="RESPONSE_REGULATORY"/>
    <property type="match status" value="1"/>
</dbReference>
<dbReference type="InterPro" id="IPR005467">
    <property type="entry name" value="His_kinase_dom"/>
</dbReference>
<evidence type="ECO:0000256" key="7">
    <source>
        <dbReference type="SAM" id="MobiDB-lite"/>
    </source>
</evidence>
<name>A0ABW0JZP8_9GAMM</name>
<dbReference type="Gene3D" id="1.10.287.130">
    <property type="match status" value="1"/>
</dbReference>
<evidence type="ECO:0000256" key="6">
    <source>
        <dbReference type="PROSITE-ProRule" id="PRU00169"/>
    </source>
</evidence>
<dbReference type="Gene3D" id="2.60.40.2380">
    <property type="match status" value="1"/>
</dbReference>
<gene>
    <name evidence="12" type="ORF">ACFPK0_16610</name>
</gene>
<dbReference type="InterPro" id="IPR011006">
    <property type="entry name" value="CheY-like_superfamily"/>
</dbReference>
<sequence>MVRGLLLALMLGLTPLLAHAAVPSCAVTSRDLSPMTEVLEDPQGVLTPDAALHAADWTPASVRTLQPGYSASVWWLRIRLRNPSHTACSAWLLAGPAQLHDVRAFLPRPAGGWTEKVAGAGHPLAAWSVPVRQPVFPLVLPDDGDSTVLLRISSPGRRMAFTPQLWSEHAFERAAVFESLVDGAVFGAMLLLVCFGVALGRVFRRPRLIYLALAVLSYTIYVAVLYNYGYVHLWPGNGAFNNWLTRCAVAMTFFAGNLYFCDVFRVARLHRGFGRAFAAFRFAYLLLALASPWIEPGLWQLMVHRIDRVAVLLFIVVLVIQWRRRALGWFPPTLLALGLMEPLMRAAYRVGLHTFYTADNHLFSVTVLPGGVILIATLISQIAKARRNELRAKAALERKRETDRIRLEQLVSLRTGQLQQALRARSGLLARIGHDLRAPLAAMLDSARQWQAGVDSKDFPRAIERSARQQMELIDELVEFSRDELAELELVEAPGYLHSFLHDVADQAQRDAARRGNRFECRLDPRLPHVVVADFRRLRQVLANLLGNAAKFTRDGRIEFAVDVQPAPAPDQVRLRVTVRDNGIGIAPDDRARLLLPFTRGSNALGHEGSGLGLSIVAQLLQLMGSALQIDAAPGGGSRFSFELHLSLAGEEAIEAGTDLPAGTVDGGGRVVLVVDDQVQNRELLCDLLDGSGFVALAAADGHAALRLLHEKEVALVLTDQRMDGLDGWGLLAAVRRQWPSLPVVLCSAAPPQRPVGFDSALSFDDCLLKPVASSELLVRVDALAAKLAIDGQGDKESSRARAAGSARRSQGGAGHGDTDG</sequence>
<dbReference type="SMART" id="SM00448">
    <property type="entry name" value="REC"/>
    <property type="match status" value="1"/>
</dbReference>
<proteinExistence type="predicted"/>
<feature type="chain" id="PRO_5046792440" description="histidine kinase" evidence="9">
    <location>
        <begin position="21"/>
        <end position="821"/>
    </location>
</feature>
<keyword evidence="8" id="KW-0472">Membrane</keyword>
<evidence type="ECO:0000256" key="8">
    <source>
        <dbReference type="SAM" id="Phobius"/>
    </source>
</evidence>
<comment type="catalytic activity">
    <reaction evidence="1">
        <text>ATP + protein L-histidine = ADP + protein N-phospho-L-histidine.</text>
        <dbReference type="EC" id="2.7.13.3"/>
    </reaction>
</comment>
<feature type="transmembrane region" description="Helical" evidence="8">
    <location>
        <begin position="306"/>
        <end position="322"/>
    </location>
</feature>
<keyword evidence="12" id="KW-0067">ATP-binding</keyword>
<dbReference type="InterPro" id="IPR004358">
    <property type="entry name" value="Sig_transdc_His_kin-like_C"/>
</dbReference>
<dbReference type="Pfam" id="PF00072">
    <property type="entry name" value="Response_reg"/>
    <property type="match status" value="1"/>
</dbReference>
<feature type="transmembrane region" description="Helical" evidence="8">
    <location>
        <begin position="183"/>
        <end position="203"/>
    </location>
</feature>
<dbReference type="Pfam" id="PF07695">
    <property type="entry name" value="7TMR-DISM_7TM"/>
    <property type="match status" value="1"/>
</dbReference>
<evidence type="ECO:0000259" key="10">
    <source>
        <dbReference type="PROSITE" id="PS50109"/>
    </source>
</evidence>
<feature type="transmembrane region" description="Helical" evidence="8">
    <location>
        <begin position="243"/>
        <end position="261"/>
    </location>
</feature>
<dbReference type="InterPro" id="IPR011623">
    <property type="entry name" value="7TMR_DISM_rcpt_extracell_dom1"/>
</dbReference>